<dbReference type="PANTHER" id="PTHR30461:SF23">
    <property type="entry name" value="DNA RECOMBINASE-RELATED"/>
    <property type="match status" value="1"/>
</dbReference>
<name>A0A133MW97_CLOPF</name>
<dbReference type="InterPro" id="IPR011109">
    <property type="entry name" value="DNA_bind_recombinase_dom"/>
</dbReference>
<dbReference type="GO" id="GO:0000150">
    <property type="term" value="F:DNA strand exchange activity"/>
    <property type="evidence" value="ECO:0007669"/>
    <property type="project" value="InterPro"/>
</dbReference>
<reference evidence="3 4" key="1">
    <citation type="submission" date="2016-01" db="EMBL/GenBank/DDBJ databases">
        <authorList>
            <person name="Oliw E.H."/>
        </authorList>
    </citation>
    <scope>NUCLEOTIDE SEQUENCE [LARGE SCALE GENOMIC DNA]</scope>
    <source>
        <strain evidence="3 4">MJR7757A</strain>
    </source>
</reference>
<dbReference type="CDD" id="cd00338">
    <property type="entry name" value="Ser_Recombinase"/>
    <property type="match status" value="1"/>
</dbReference>
<proteinExistence type="predicted"/>
<accession>A0A133MW97</accession>
<organism evidence="3 4">
    <name type="scientific">Clostridium perfringens</name>
    <dbReference type="NCBI Taxonomy" id="1502"/>
    <lineage>
        <taxon>Bacteria</taxon>
        <taxon>Bacillati</taxon>
        <taxon>Bacillota</taxon>
        <taxon>Clostridia</taxon>
        <taxon>Eubacteriales</taxon>
        <taxon>Clostridiaceae</taxon>
        <taxon>Clostridium</taxon>
    </lineage>
</organism>
<dbReference type="EMBL" id="LRPU01000142">
    <property type="protein sequence ID" value="KXA08324.1"/>
    <property type="molecule type" value="Genomic_DNA"/>
</dbReference>
<dbReference type="InterPro" id="IPR036162">
    <property type="entry name" value="Resolvase-like_N_sf"/>
</dbReference>
<comment type="caution">
    <text evidence="3">The sequence shown here is derived from an EMBL/GenBank/DDBJ whole genome shotgun (WGS) entry which is preliminary data.</text>
</comment>
<feature type="domain" description="Recombinase" evidence="2">
    <location>
        <begin position="177"/>
        <end position="303"/>
    </location>
</feature>
<dbReference type="InterPro" id="IPR038109">
    <property type="entry name" value="DNA_bind_recomb_sf"/>
</dbReference>
<evidence type="ECO:0000313" key="4">
    <source>
        <dbReference type="Proteomes" id="UP000070646"/>
    </source>
</evidence>
<dbReference type="SMART" id="SM00857">
    <property type="entry name" value="Resolvase"/>
    <property type="match status" value="1"/>
</dbReference>
<evidence type="ECO:0000313" key="3">
    <source>
        <dbReference type="EMBL" id="KXA08324.1"/>
    </source>
</evidence>
<dbReference type="GO" id="GO:0003677">
    <property type="term" value="F:DNA binding"/>
    <property type="evidence" value="ECO:0007669"/>
    <property type="project" value="InterPro"/>
</dbReference>
<dbReference type="InterPro" id="IPR006119">
    <property type="entry name" value="Resolv_N"/>
</dbReference>
<dbReference type="Pfam" id="PF13408">
    <property type="entry name" value="Zn_ribbon_recom"/>
    <property type="match status" value="1"/>
</dbReference>
<feature type="coiled-coil region" evidence="1">
    <location>
        <begin position="396"/>
        <end position="471"/>
    </location>
</feature>
<protein>
    <submittedName>
        <fullName evidence="3">Resolvase protein</fullName>
    </submittedName>
</protein>
<dbReference type="InterPro" id="IPR050639">
    <property type="entry name" value="SSR_resolvase"/>
</dbReference>
<keyword evidence="1" id="KW-0175">Coiled coil</keyword>
<dbReference type="Proteomes" id="UP000070646">
    <property type="component" value="Unassembled WGS sequence"/>
</dbReference>
<dbReference type="AlphaFoldDB" id="A0A133MW97"/>
<dbReference type="PROSITE" id="PS51737">
    <property type="entry name" value="RECOMBINASE_DNA_BIND"/>
    <property type="match status" value="1"/>
</dbReference>
<evidence type="ECO:0000256" key="1">
    <source>
        <dbReference type="SAM" id="Coils"/>
    </source>
</evidence>
<dbReference type="Pfam" id="PF07508">
    <property type="entry name" value="Recombinase"/>
    <property type="match status" value="1"/>
</dbReference>
<dbReference type="Gene3D" id="3.90.1750.20">
    <property type="entry name" value="Putative Large Serine Recombinase, Chain B, Domain 2"/>
    <property type="match status" value="1"/>
</dbReference>
<sequence length="522" mass="61727">MGVCNLMRRLACYIRVSSNKDDQQSSLIQQETLLREKFKQEDLIIYSDTGTGVSFNREGFKRLMYDAGLNICKLNDGRITFEADNIRKPIFDEIVVINTSRFSRNIAIIDILRVLWDYKKINVHFLDNCKNSNNTNDMTVLKMFFSMAENESMETSNRTKRGNEISILDNTIRNNSIFGWDFDREKNYLKINKKEAEIVRFIFKTALTNGLKMTAKIVNEKGYRTKKNRLWSSSTIKTLIVNPKYKGYNVRNKYSNENMFTGVKSKYVKKENWIIQKNNRIEPIVSEELWEEVQRALESRCLHGNRGINSNTYDTKGKVKCKKCGANYCRAVERKISEKPKRNQYLICSNKKKNGKVSCDAENINIGILDDYIEKERKNYYEKIRLKYMTEIVYLKEELEEKESLGKKEINEKQERLNEELIDLKLKENEILDKFIKEKELIDIKILADNLKLIDEKIKEIKSKILNLEEIESYKIRKKLEIRDIEEKIKYLPLEEMTRENFLKKIDRIIVGGKNDLNIIYY</sequence>
<gene>
    <name evidence="3" type="ORF">HMPREF3222_02443</name>
</gene>
<dbReference type="PATRIC" id="fig|1502.174.peg.2457"/>
<evidence type="ECO:0000259" key="2">
    <source>
        <dbReference type="PROSITE" id="PS51737"/>
    </source>
</evidence>
<dbReference type="Pfam" id="PF00239">
    <property type="entry name" value="Resolvase"/>
    <property type="match status" value="2"/>
</dbReference>
<dbReference type="Gene3D" id="3.40.50.1390">
    <property type="entry name" value="Resolvase, N-terminal catalytic domain"/>
    <property type="match status" value="1"/>
</dbReference>
<dbReference type="InterPro" id="IPR025827">
    <property type="entry name" value="Zn_ribbon_recom_dom"/>
</dbReference>
<dbReference type="PANTHER" id="PTHR30461">
    <property type="entry name" value="DNA-INVERTASE FROM LAMBDOID PROPHAGE"/>
    <property type="match status" value="1"/>
</dbReference>
<dbReference type="SUPFAM" id="SSF53041">
    <property type="entry name" value="Resolvase-like"/>
    <property type="match status" value="1"/>
</dbReference>